<evidence type="ECO:0000313" key="1">
    <source>
        <dbReference type="EMBL" id="HIU51610.1"/>
    </source>
</evidence>
<dbReference type="AlphaFoldDB" id="A0A9D1M0I4"/>
<sequence length="150" mass="18076">MNKREFEEYLDKLDLDKNEYCIISGGSLLMHNLKEETDDVDLYVTQKQFNNLSKKFNVHRSNKPYPNHYTVNENTEAVLIDNIENEKIYYIDGYPCRSIMDDYHWYKKNARPKDMISSNKIEKMFEEISKKYNCSKEEITEEKICKYINE</sequence>
<dbReference type="Proteomes" id="UP000824093">
    <property type="component" value="Unassembled WGS sequence"/>
</dbReference>
<organism evidence="1 2">
    <name type="scientific">Candidatus Merdicola faecigallinarum</name>
    <dbReference type="NCBI Taxonomy" id="2840862"/>
    <lineage>
        <taxon>Bacteria</taxon>
        <taxon>Bacillati</taxon>
        <taxon>Bacillota</taxon>
        <taxon>Clostridia</taxon>
        <taxon>Candidatus Merdicola</taxon>
    </lineage>
</organism>
<gene>
    <name evidence="1" type="ORF">IAB70_03200</name>
</gene>
<reference evidence="1" key="1">
    <citation type="submission" date="2020-10" db="EMBL/GenBank/DDBJ databases">
        <authorList>
            <person name="Gilroy R."/>
        </authorList>
    </citation>
    <scope>NUCLEOTIDE SEQUENCE</scope>
    <source>
        <strain evidence="1">CHK195-15760</strain>
    </source>
</reference>
<comment type="caution">
    <text evidence="1">The sequence shown here is derived from an EMBL/GenBank/DDBJ whole genome shotgun (WGS) entry which is preliminary data.</text>
</comment>
<evidence type="ECO:0000313" key="2">
    <source>
        <dbReference type="Proteomes" id="UP000824093"/>
    </source>
</evidence>
<accession>A0A9D1M0I4</accession>
<name>A0A9D1M0I4_9FIRM</name>
<proteinExistence type="predicted"/>
<reference evidence="1" key="2">
    <citation type="journal article" date="2021" name="PeerJ">
        <title>Extensive microbial diversity within the chicken gut microbiome revealed by metagenomics and culture.</title>
        <authorList>
            <person name="Gilroy R."/>
            <person name="Ravi A."/>
            <person name="Getino M."/>
            <person name="Pursley I."/>
            <person name="Horton D.L."/>
            <person name="Alikhan N.F."/>
            <person name="Baker D."/>
            <person name="Gharbi K."/>
            <person name="Hall N."/>
            <person name="Watson M."/>
            <person name="Adriaenssens E.M."/>
            <person name="Foster-Nyarko E."/>
            <person name="Jarju S."/>
            <person name="Secka A."/>
            <person name="Antonio M."/>
            <person name="Oren A."/>
            <person name="Chaudhuri R.R."/>
            <person name="La Ragione R."/>
            <person name="Hildebrand F."/>
            <person name="Pallen M.J."/>
        </authorList>
    </citation>
    <scope>NUCLEOTIDE SEQUENCE</scope>
    <source>
        <strain evidence="1">CHK195-15760</strain>
    </source>
</reference>
<dbReference type="EMBL" id="DVNH01000022">
    <property type="protein sequence ID" value="HIU51610.1"/>
    <property type="molecule type" value="Genomic_DNA"/>
</dbReference>
<protein>
    <submittedName>
        <fullName evidence="1">Uncharacterized protein</fullName>
    </submittedName>
</protein>
<dbReference type="Gene3D" id="3.30.460.40">
    <property type="match status" value="1"/>
</dbReference>